<proteinExistence type="predicted"/>
<evidence type="ECO:0000313" key="2">
    <source>
        <dbReference type="EMBL" id="MED6204265.1"/>
    </source>
</evidence>
<sequence>MMNERKMSSVILAIYDNVQGRIINKTIEYAIDQWGLVWDYETRFEELRKAAETIETDKRWVQDKAEEEQDRYGRAIYDYVHTWFAQVDDFVAKYNGFKEEHEKNDGYPLDFPFQNVHKRHHRSKEAADMKTKAEEVQKDKPQGLTHWEGPVSMGFALPSVDFEELESRVESMNEITKAMEDSSATFNRYSWASWCGEDHFGHRSR</sequence>
<evidence type="ECO:0000313" key="3">
    <source>
        <dbReference type="Proteomes" id="UP001341840"/>
    </source>
</evidence>
<feature type="region of interest" description="Disordered" evidence="1">
    <location>
        <begin position="126"/>
        <end position="147"/>
    </location>
</feature>
<reference evidence="2 3" key="1">
    <citation type="journal article" date="2023" name="Plants (Basel)">
        <title>Bridging the Gap: Combining Genomics and Transcriptomics Approaches to Understand Stylosanthes scabra, an Orphan Legume from the Brazilian Caatinga.</title>
        <authorList>
            <person name="Ferreira-Neto J.R.C."/>
            <person name="da Silva M.D."/>
            <person name="Binneck E."/>
            <person name="de Melo N.F."/>
            <person name="da Silva R.H."/>
            <person name="de Melo A.L.T.M."/>
            <person name="Pandolfi V."/>
            <person name="Bustamante F.O."/>
            <person name="Brasileiro-Vidal A.C."/>
            <person name="Benko-Iseppon A.M."/>
        </authorList>
    </citation>
    <scope>NUCLEOTIDE SEQUENCE [LARGE SCALE GENOMIC DNA]</scope>
    <source>
        <tissue evidence="2">Leaves</tissue>
    </source>
</reference>
<dbReference type="Proteomes" id="UP001341840">
    <property type="component" value="Unassembled WGS sequence"/>
</dbReference>
<protein>
    <submittedName>
        <fullName evidence="2">Uncharacterized protein</fullName>
    </submittedName>
</protein>
<organism evidence="2 3">
    <name type="scientific">Stylosanthes scabra</name>
    <dbReference type="NCBI Taxonomy" id="79078"/>
    <lineage>
        <taxon>Eukaryota</taxon>
        <taxon>Viridiplantae</taxon>
        <taxon>Streptophyta</taxon>
        <taxon>Embryophyta</taxon>
        <taxon>Tracheophyta</taxon>
        <taxon>Spermatophyta</taxon>
        <taxon>Magnoliopsida</taxon>
        <taxon>eudicotyledons</taxon>
        <taxon>Gunneridae</taxon>
        <taxon>Pentapetalae</taxon>
        <taxon>rosids</taxon>
        <taxon>fabids</taxon>
        <taxon>Fabales</taxon>
        <taxon>Fabaceae</taxon>
        <taxon>Papilionoideae</taxon>
        <taxon>50 kb inversion clade</taxon>
        <taxon>dalbergioids sensu lato</taxon>
        <taxon>Dalbergieae</taxon>
        <taxon>Pterocarpus clade</taxon>
        <taxon>Stylosanthes</taxon>
    </lineage>
</organism>
<dbReference type="EMBL" id="JASCZI010241672">
    <property type="protein sequence ID" value="MED6204265.1"/>
    <property type="molecule type" value="Genomic_DNA"/>
</dbReference>
<name>A0ABU6Y1S9_9FABA</name>
<comment type="caution">
    <text evidence="2">The sequence shown here is derived from an EMBL/GenBank/DDBJ whole genome shotgun (WGS) entry which is preliminary data.</text>
</comment>
<evidence type="ECO:0000256" key="1">
    <source>
        <dbReference type="SAM" id="MobiDB-lite"/>
    </source>
</evidence>
<accession>A0ABU6Y1S9</accession>
<feature type="compositionally biased region" description="Basic and acidic residues" evidence="1">
    <location>
        <begin position="126"/>
        <end position="141"/>
    </location>
</feature>
<gene>
    <name evidence="2" type="ORF">PIB30_007736</name>
</gene>
<keyword evidence="3" id="KW-1185">Reference proteome</keyword>